<evidence type="ECO:0000313" key="4">
    <source>
        <dbReference type="EMBL" id="KAA6377292.1"/>
    </source>
</evidence>
<accession>A0A5J4V4E9</accession>
<reference evidence="4 5" key="1">
    <citation type="submission" date="2019-03" db="EMBL/GenBank/DDBJ databases">
        <title>Single cell metagenomics reveals metabolic interactions within the superorganism composed of flagellate Streblomastix strix and complex community of Bacteroidetes bacteria on its surface.</title>
        <authorList>
            <person name="Treitli S.C."/>
            <person name="Kolisko M."/>
            <person name="Husnik F."/>
            <person name="Keeling P."/>
            <person name="Hampl V."/>
        </authorList>
    </citation>
    <scope>NUCLEOTIDE SEQUENCE [LARGE SCALE GENOMIC DNA]</scope>
    <source>
        <strain evidence="4">ST1C</strain>
    </source>
</reference>
<feature type="domain" description="Thioredoxin" evidence="3">
    <location>
        <begin position="1"/>
        <end position="116"/>
    </location>
</feature>
<dbReference type="EMBL" id="SNRW01009928">
    <property type="protein sequence ID" value="KAA6377292.1"/>
    <property type="molecule type" value="Genomic_DNA"/>
</dbReference>
<dbReference type="InterPro" id="IPR051063">
    <property type="entry name" value="PDI"/>
</dbReference>
<proteinExistence type="inferred from homology"/>
<dbReference type="PROSITE" id="PS51352">
    <property type="entry name" value="THIOREDOXIN_2"/>
    <property type="match status" value="2"/>
</dbReference>
<dbReference type="AlphaFoldDB" id="A0A5J4V4E9"/>
<dbReference type="Gene3D" id="3.40.30.10">
    <property type="entry name" value="Glutaredoxin"/>
    <property type="match status" value="2"/>
</dbReference>
<dbReference type="PANTHER" id="PTHR45672">
    <property type="entry name" value="PROTEIN DISULFIDE-ISOMERASE C17H9.14C-RELATED"/>
    <property type="match status" value="1"/>
</dbReference>
<dbReference type="GO" id="GO:0006457">
    <property type="term" value="P:protein folding"/>
    <property type="evidence" value="ECO:0007669"/>
    <property type="project" value="TreeGrafter"/>
</dbReference>
<dbReference type="InterPro" id="IPR017937">
    <property type="entry name" value="Thioredoxin_CS"/>
</dbReference>
<dbReference type="SUPFAM" id="SSF52833">
    <property type="entry name" value="Thioredoxin-like"/>
    <property type="match status" value="2"/>
</dbReference>
<sequence length="285" mass="32909">MQIKHSNQDDYVTSLDQQTFDNALKSGELWIVKFFNPGCGHCRAFAPTYLEFGQQMAHDQFLNVGEISCTEYNDVCASQGVFGVPTVRLYYKGKQQTFSGSRTVDALKQFVEEYIRIWHISVDYEDQEIEYSESEEQDYSESEDTEAVVSLNMQSFVYALYSGELWIVKFFKPGCGYCKAFAPTYLEFGQQMKKHQYLNVGELSCSNYSSICASQGVFGVPTVKLYYNDDEAEFYGERTVKGLKKFVKKYIKIWQINIEDYEDEDEKDNKQIYKIVFIISAGIIV</sequence>
<evidence type="ECO:0000256" key="1">
    <source>
        <dbReference type="ARBA" id="ARBA00006347"/>
    </source>
</evidence>
<dbReference type="PROSITE" id="PS00194">
    <property type="entry name" value="THIOREDOXIN_1"/>
    <property type="match status" value="2"/>
</dbReference>
<dbReference type="OrthoDB" id="71336at2759"/>
<comment type="caution">
    <text evidence="4">The sequence shown here is derived from an EMBL/GenBank/DDBJ whole genome shotgun (WGS) entry which is preliminary data.</text>
</comment>
<name>A0A5J4V4E9_9EUKA</name>
<evidence type="ECO:0000259" key="3">
    <source>
        <dbReference type="PROSITE" id="PS51352"/>
    </source>
</evidence>
<protein>
    <recommendedName>
        <fullName evidence="3">Thioredoxin domain-containing protein</fullName>
    </recommendedName>
</protein>
<keyword evidence="2" id="KW-0732">Signal</keyword>
<dbReference type="CDD" id="cd02961">
    <property type="entry name" value="PDI_a_family"/>
    <property type="match status" value="2"/>
</dbReference>
<comment type="similarity">
    <text evidence="1">Belongs to the protein disulfide isomerase family.</text>
</comment>
<dbReference type="PANTHER" id="PTHR45672:SF3">
    <property type="entry name" value="THIOREDOXIN DOMAIN-CONTAINING PROTEIN 5"/>
    <property type="match status" value="1"/>
</dbReference>
<gene>
    <name evidence="4" type="ORF">EZS28_027181</name>
</gene>
<feature type="domain" description="Thioredoxin" evidence="3">
    <location>
        <begin position="131"/>
        <end position="252"/>
    </location>
</feature>
<dbReference type="InterPro" id="IPR013766">
    <property type="entry name" value="Thioredoxin_domain"/>
</dbReference>
<dbReference type="GO" id="GO:0003756">
    <property type="term" value="F:protein disulfide isomerase activity"/>
    <property type="evidence" value="ECO:0007669"/>
    <property type="project" value="TreeGrafter"/>
</dbReference>
<evidence type="ECO:0000313" key="5">
    <source>
        <dbReference type="Proteomes" id="UP000324800"/>
    </source>
</evidence>
<organism evidence="4 5">
    <name type="scientific">Streblomastix strix</name>
    <dbReference type="NCBI Taxonomy" id="222440"/>
    <lineage>
        <taxon>Eukaryota</taxon>
        <taxon>Metamonada</taxon>
        <taxon>Preaxostyla</taxon>
        <taxon>Oxymonadida</taxon>
        <taxon>Streblomastigidae</taxon>
        <taxon>Streblomastix</taxon>
    </lineage>
</organism>
<evidence type="ECO:0000256" key="2">
    <source>
        <dbReference type="ARBA" id="ARBA00022729"/>
    </source>
</evidence>
<dbReference type="GO" id="GO:0005783">
    <property type="term" value="C:endoplasmic reticulum"/>
    <property type="evidence" value="ECO:0007669"/>
    <property type="project" value="TreeGrafter"/>
</dbReference>
<dbReference type="InterPro" id="IPR036249">
    <property type="entry name" value="Thioredoxin-like_sf"/>
</dbReference>
<dbReference type="Proteomes" id="UP000324800">
    <property type="component" value="Unassembled WGS sequence"/>
</dbReference>
<feature type="non-terminal residue" evidence="4">
    <location>
        <position position="285"/>
    </location>
</feature>
<dbReference type="Pfam" id="PF00085">
    <property type="entry name" value="Thioredoxin"/>
    <property type="match status" value="2"/>
</dbReference>